<feature type="compositionally biased region" description="Basic residues" evidence="3">
    <location>
        <begin position="502"/>
        <end position="522"/>
    </location>
</feature>
<feature type="compositionally biased region" description="Basic and acidic residues" evidence="3">
    <location>
        <begin position="405"/>
        <end position="431"/>
    </location>
</feature>
<dbReference type="KEGG" id="ptkz:JDV02_000233"/>
<dbReference type="GeneID" id="72062199"/>
<reference evidence="4" key="1">
    <citation type="submission" date="2021-11" db="EMBL/GenBank/DDBJ databases">
        <title>Purpureocillium_takamizusanense_genome.</title>
        <authorList>
            <person name="Nguyen N.-H."/>
        </authorList>
    </citation>
    <scope>NUCLEOTIDE SEQUENCE</scope>
    <source>
        <strain evidence="4">PT3</strain>
    </source>
</reference>
<feature type="compositionally biased region" description="Polar residues" evidence="3">
    <location>
        <begin position="338"/>
        <end position="347"/>
    </location>
</feature>
<dbReference type="SMART" id="SM00238">
    <property type="entry name" value="BIR"/>
    <property type="match status" value="2"/>
</dbReference>
<dbReference type="PRINTS" id="PR00929">
    <property type="entry name" value="ATHOOK"/>
</dbReference>
<dbReference type="SMART" id="SM00384">
    <property type="entry name" value="AT_hook"/>
    <property type="match status" value="4"/>
</dbReference>
<feature type="compositionally biased region" description="Low complexity" evidence="3">
    <location>
        <begin position="432"/>
        <end position="443"/>
    </location>
</feature>
<dbReference type="GO" id="GO:0046872">
    <property type="term" value="F:metal ion binding"/>
    <property type="evidence" value="ECO:0007669"/>
    <property type="project" value="UniProtKB-KW"/>
</dbReference>
<dbReference type="GO" id="GO:0003677">
    <property type="term" value="F:DNA binding"/>
    <property type="evidence" value="ECO:0007669"/>
    <property type="project" value="InterPro"/>
</dbReference>
<dbReference type="Proteomes" id="UP000829364">
    <property type="component" value="Chromosome 1"/>
</dbReference>
<feature type="compositionally biased region" description="Polar residues" evidence="3">
    <location>
        <begin position="786"/>
        <end position="797"/>
    </location>
</feature>
<dbReference type="Gene3D" id="1.10.1170.10">
    <property type="entry name" value="Inhibitor Of Apoptosis Protein (2mihbC-IAP-1), Chain A"/>
    <property type="match status" value="2"/>
</dbReference>
<name>A0A9Q8V6M8_9HYPO</name>
<protein>
    <recommendedName>
        <fullName evidence="6">BIR-domain-containing protein</fullName>
    </recommendedName>
</protein>
<dbReference type="InterPro" id="IPR017956">
    <property type="entry name" value="AT_hook_DNA-bd_motif"/>
</dbReference>
<feature type="compositionally biased region" description="Basic and acidic residues" evidence="3">
    <location>
        <begin position="461"/>
        <end position="480"/>
    </location>
</feature>
<feature type="compositionally biased region" description="Polar residues" evidence="3">
    <location>
        <begin position="373"/>
        <end position="388"/>
    </location>
</feature>
<evidence type="ECO:0000256" key="1">
    <source>
        <dbReference type="ARBA" id="ARBA00022723"/>
    </source>
</evidence>
<feature type="compositionally biased region" description="Acidic residues" evidence="3">
    <location>
        <begin position="711"/>
        <end position="736"/>
    </location>
</feature>
<dbReference type="Pfam" id="PF00653">
    <property type="entry name" value="BIR"/>
    <property type="match status" value="2"/>
</dbReference>
<keyword evidence="5" id="KW-1185">Reference proteome</keyword>
<gene>
    <name evidence="4" type="ORF">JDV02_000233</name>
</gene>
<evidence type="ECO:0000313" key="4">
    <source>
        <dbReference type="EMBL" id="UNI13491.1"/>
    </source>
</evidence>
<dbReference type="CDD" id="cd00022">
    <property type="entry name" value="BIR"/>
    <property type="match status" value="2"/>
</dbReference>
<dbReference type="AlphaFoldDB" id="A0A9Q8V6M8"/>
<feature type="compositionally biased region" description="Basic residues" evidence="3">
    <location>
        <begin position="261"/>
        <end position="278"/>
    </location>
</feature>
<evidence type="ECO:0008006" key="6">
    <source>
        <dbReference type="Google" id="ProtNLM"/>
    </source>
</evidence>
<evidence type="ECO:0000256" key="3">
    <source>
        <dbReference type="SAM" id="MobiDB-lite"/>
    </source>
</evidence>
<feature type="region of interest" description="Disordered" evidence="3">
    <location>
        <begin position="252"/>
        <end position="801"/>
    </location>
</feature>
<dbReference type="EMBL" id="CP086354">
    <property type="protein sequence ID" value="UNI13491.1"/>
    <property type="molecule type" value="Genomic_DNA"/>
</dbReference>
<dbReference type="PANTHER" id="PTHR46771">
    <property type="entry name" value="DETERIN"/>
    <property type="match status" value="1"/>
</dbReference>
<dbReference type="RefSeq" id="XP_047836972.1">
    <property type="nucleotide sequence ID" value="XM_047981014.1"/>
</dbReference>
<keyword evidence="2" id="KW-0862">Zinc</keyword>
<dbReference type="PROSITE" id="PS50143">
    <property type="entry name" value="BIR_REPEAT_2"/>
    <property type="match status" value="2"/>
</dbReference>
<sequence length="918" mass="98727">MASSDADRYFAHEARLASFQKTTKKRGSTAAGRGKALNWPHKQISHERLAKAGFYFDPSPESTDNVVCFLCDKGLDGWEAGDDPILEHLNHMPGCGWAIMAAIEAEVGDYSREDPNQDYMLDARKATFAGRWPHEGKKGWKCKTKQLAEAGWKYTPSLEYDDMTTCAYCDLALDGWERNDKPYDEHYRRAPGCAFFALSAQFGGPKKKSSRSKAARGSKASRLSGQSVATVASEAWSAADATAEVEDSVLTTASTMTQGGRKTKARKGAAAKSSRSKPKKADPPVVETVPDPEPEPVVSAPKPSKATRGKKRTSDAMNESSVLFVSEGPAPKKRATRTRSSTLTDASTVIPDDSEMTDGPGPVSKAGGRKKSSNSQSRIISTVSTASMASLRGPTEEFPDDEEIERQLEADLAREWSDDELAHDSESEANRSRMSAAARKSSNYAMFDPAAAEADDAAVDEELRALQKEMAVEEPVHEQQPEPEPEPEVEPEPEPEQLQVPKKGRKAGTRKASKQTKLKKAKAVSPPPEEPEVQQDDVGEPPENPVQEPQNVSIGSTDTVVKNPEPEPEQEPEKESIPVAAPKRGRGRPPKLSLASQASQESVDVLAEASAKAPMKRGRGRPSKLSLASHAEPEAEANAPPLAPAAPQNQSAEQPVKRGRGRPSKASLASRASDVADETRPAEAPAKRGRGRPPKKPRESVEAPNPIPNIEEPENDEVDIVTMADEPEMPVDDEPESLPVVREDEPTRALAQSLAQPPSTPAKVISPAPSAKQPALSPSPSPQSSDAENQPPSSKPATSVAAKRVALAPIAATPLHASPSKRNVLAGLQSSTPWTAVDLDAVLGTPRAGVDKENTVGRLLNKGKELTSPEKGMTVEEWIYHNAGEAEKKLKHECEAIVNEFEREGTRAMNVLEGLSAD</sequence>
<feature type="compositionally biased region" description="Basic residues" evidence="3">
    <location>
        <begin position="205"/>
        <end position="216"/>
    </location>
</feature>
<dbReference type="SUPFAM" id="SSF57924">
    <property type="entry name" value="Inhibitor of apoptosis (IAP) repeat"/>
    <property type="match status" value="2"/>
</dbReference>
<feature type="region of interest" description="Disordered" evidence="3">
    <location>
        <begin position="203"/>
        <end position="228"/>
    </location>
</feature>
<feature type="compositionally biased region" description="Low complexity" evidence="3">
    <location>
        <begin position="217"/>
        <end position="228"/>
    </location>
</feature>
<dbReference type="OrthoDB" id="2196114at2759"/>
<evidence type="ECO:0000313" key="5">
    <source>
        <dbReference type="Proteomes" id="UP000829364"/>
    </source>
</evidence>
<organism evidence="4 5">
    <name type="scientific">Purpureocillium takamizusanense</name>
    <dbReference type="NCBI Taxonomy" id="2060973"/>
    <lineage>
        <taxon>Eukaryota</taxon>
        <taxon>Fungi</taxon>
        <taxon>Dikarya</taxon>
        <taxon>Ascomycota</taxon>
        <taxon>Pezizomycotina</taxon>
        <taxon>Sordariomycetes</taxon>
        <taxon>Hypocreomycetidae</taxon>
        <taxon>Hypocreales</taxon>
        <taxon>Ophiocordycipitaceae</taxon>
        <taxon>Purpureocillium</taxon>
    </lineage>
</organism>
<dbReference type="PANTHER" id="PTHR46771:SF5">
    <property type="entry name" value="DETERIN"/>
    <property type="match status" value="1"/>
</dbReference>
<feature type="compositionally biased region" description="Acidic residues" evidence="3">
    <location>
        <begin position="529"/>
        <end position="540"/>
    </location>
</feature>
<evidence type="ECO:0000256" key="2">
    <source>
        <dbReference type="ARBA" id="ARBA00022833"/>
    </source>
</evidence>
<keyword evidence="1" id="KW-0479">Metal-binding</keyword>
<proteinExistence type="predicted"/>
<dbReference type="InterPro" id="IPR051190">
    <property type="entry name" value="Baculoviral_IAP"/>
</dbReference>
<feature type="compositionally biased region" description="Acidic residues" evidence="3">
    <location>
        <begin position="481"/>
        <end position="495"/>
    </location>
</feature>
<feature type="compositionally biased region" description="Low complexity" evidence="3">
    <location>
        <begin position="766"/>
        <end position="785"/>
    </location>
</feature>
<accession>A0A9Q8V6M8</accession>
<dbReference type="InterPro" id="IPR001370">
    <property type="entry name" value="BIR_rpt"/>
</dbReference>